<evidence type="ECO:0000313" key="2">
    <source>
        <dbReference type="Proteomes" id="UP001631969"/>
    </source>
</evidence>
<sequence>MNRHFISKTFWGLLFIAAGVLFLLHQQDIIHIDIAEIAGTYWPVILILVGLQGMAAASGGIWNIFIMLLGVYFLLRNLNVDFVAEMEIRQFAIPAVLIILGLSMLTRGSGRKREERKEMLRQARQDRQEERDRRRQERDERRGRHHHHGSGAGHSAHGESAEEEVPPFDPSFSRKIEQDLDKVFHERVVKKLGEDPFPLASEAEIGAKAAKPGQDSYKGGFSKGNWEAPPKEEWKDSWYDHGEKPPVERSNFIGDIYLGRDYWQLEPMNISHFIGDTRIDLTKASIPMGETKLNVSAFIGDVKVFVPNDIQVEISVDASAFIGDMHVLDRHEGGILRRMRYDTRNYAEADKKIHLTVSMFIGDITVKRVG</sequence>
<accession>A0ACC7NZV5</accession>
<reference evidence="1" key="1">
    <citation type="submission" date="2024-12" db="EMBL/GenBank/DDBJ databases">
        <authorList>
            <person name="Wu N."/>
        </authorList>
    </citation>
    <scope>NUCLEOTIDE SEQUENCE</scope>
    <source>
        <strain evidence="1">P15</strain>
    </source>
</reference>
<comment type="caution">
    <text evidence="1">The sequence shown here is derived from an EMBL/GenBank/DDBJ whole genome shotgun (WGS) entry which is preliminary data.</text>
</comment>
<protein>
    <submittedName>
        <fullName evidence="1">Cell wall-active antibiotics response protein LiaF</fullName>
    </submittedName>
</protein>
<gene>
    <name evidence="1" type="primary">liaF</name>
    <name evidence="1" type="ORF">ACI1P1_04625</name>
</gene>
<evidence type="ECO:0000313" key="1">
    <source>
        <dbReference type="EMBL" id="MFM9327582.1"/>
    </source>
</evidence>
<keyword evidence="2" id="KW-1185">Reference proteome</keyword>
<dbReference type="Proteomes" id="UP001631969">
    <property type="component" value="Unassembled WGS sequence"/>
</dbReference>
<name>A0ACC7NZV5_9BACL</name>
<organism evidence="1 2">
    <name type="scientific">Paenibacillus mesotrionivorans</name>
    <dbReference type="NCBI Taxonomy" id="3160968"/>
    <lineage>
        <taxon>Bacteria</taxon>
        <taxon>Bacillati</taxon>
        <taxon>Bacillota</taxon>
        <taxon>Bacilli</taxon>
        <taxon>Bacillales</taxon>
        <taxon>Paenibacillaceae</taxon>
        <taxon>Paenibacillus</taxon>
    </lineage>
</organism>
<dbReference type="EMBL" id="JBJURJ010000003">
    <property type="protein sequence ID" value="MFM9327582.1"/>
    <property type="molecule type" value="Genomic_DNA"/>
</dbReference>
<proteinExistence type="predicted"/>